<feature type="compositionally biased region" description="Pro residues" evidence="1">
    <location>
        <begin position="173"/>
        <end position="184"/>
    </location>
</feature>
<feature type="compositionally biased region" description="Basic and acidic residues" evidence="1">
    <location>
        <begin position="32"/>
        <end position="49"/>
    </location>
</feature>
<keyword evidence="3" id="KW-1185">Reference proteome</keyword>
<gene>
    <name evidence="2" type="ORF">N7509_010399</name>
</gene>
<feature type="compositionally biased region" description="Polar residues" evidence="1">
    <location>
        <begin position="144"/>
        <end position="157"/>
    </location>
</feature>
<feature type="region of interest" description="Disordered" evidence="1">
    <location>
        <begin position="136"/>
        <end position="216"/>
    </location>
</feature>
<protein>
    <submittedName>
        <fullName evidence="2">Uncharacterized protein</fullName>
    </submittedName>
</protein>
<sequence length="216" mass="23028">MSIDKDNAGGGFFPDPDQPAQSPPQDSFASEPRMDMMSHSVEESSHQDDALGGGFVPDKAPTESDTSVRENEDSGGGFTTDDLQDDGFAIPPTATRSLSSPEKAKHRGLSNAPRYELVVIPNNTEPVVKENTLKANIGNPQGLEGSSEQAALAVDSSTNRDSKSASVEFLSRPPSPPEPEPKPSSPVESDSEIEKGSLLSEDPEDEDAVPDWLMFD</sequence>
<comment type="caution">
    <text evidence="2">The sequence shown here is derived from an EMBL/GenBank/DDBJ whole genome shotgun (WGS) entry which is preliminary data.</text>
</comment>
<proteinExistence type="predicted"/>
<name>A0A9X0B4I4_9EURO</name>
<organism evidence="2 3">
    <name type="scientific">Penicillium cosmopolitanum</name>
    <dbReference type="NCBI Taxonomy" id="1131564"/>
    <lineage>
        <taxon>Eukaryota</taxon>
        <taxon>Fungi</taxon>
        <taxon>Dikarya</taxon>
        <taxon>Ascomycota</taxon>
        <taxon>Pezizomycotina</taxon>
        <taxon>Eurotiomycetes</taxon>
        <taxon>Eurotiomycetidae</taxon>
        <taxon>Eurotiales</taxon>
        <taxon>Aspergillaceae</taxon>
        <taxon>Penicillium</taxon>
    </lineage>
</organism>
<reference evidence="2" key="1">
    <citation type="submission" date="2022-12" db="EMBL/GenBank/DDBJ databases">
        <authorList>
            <person name="Petersen C."/>
        </authorList>
    </citation>
    <scope>NUCLEOTIDE SEQUENCE</scope>
    <source>
        <strain evidence="2">IBT 29677</strain>
    </source>
</reference>
<feature type="region of interest" description="Disordered" evidence="1">
    <location>
        <begin position="1"/>
        <end position="116"/>
    </location>
</feature>
<evidence type="ECO:0000313" key="2">
    <source>
        <dbReference type="EMBL" id="KAJ5387858.1"/>
    </source>
</evidence>
<accession>A0A9X0B4I4</accession>
<dbReference type="RefSeq" id="XP_056485656.1">
    <property type="nucleotide sequence ID" value="XM_056635036.1"/>
</dbReference>
<evidence type="ECO:0000313" key="3">
    <source>
        <dbReference type="Proteomes" id="UP001147747"/>
    </source>
</evidence>
<dbReference type="OrthoDB" id="5431036at2759"/>
<dbReference type="GeneID" id="81374016"/>
<feature type="compositionally biased region" description="Basic and acidic residues" evidence="1">
    <location>
        <begin position="60"/>
        <end position="72"/>
    </location>
</feature>
<dbReference type="AlphaFoldDB" id="A0A9X0B4I4"/>
<dbReference type="EMBL" id="JAPZBU010000009">
    <property type="protein sequence ID" value="KAJ5387858.1"/>
    <property type="molecule type" value="Genomic_DNA"/>
</dbReference>
<feature type="compositionally biased region" description="Low complexity" evidence="1">
    <location>
        <begin position="13"/>
        <end position="30"/>
    </location>
</feature>
<dbReference type="Proteomes" id="UP001147747">
    <property type="component" value="Unassembled WGS sequence"/>
</dbReference>
<reference evidence="2" key="2">
    <citation type="journal article" date="2023" name="IMA Fungus">
        <title>Comparative genomic study of the Penicillium genus elucidates a diverse pangenome and 15 lateral gene transfer events.</title>
        <authorList>
            <person name="Petersen C."/>
            <person name="Sorensen T."/>
            <person name="Nielsen M.R."/>
            <person name="Sondergaard T.E."/>
            <person name="Sorensen J.L."/>
            <person name="Fitzpatrick D.A."/>
            <person name="Frisvad J.C."/>
            <person name="Nielsen K.L."/>
        </authorList>
    </citation>
    <scope>NUCLEOTIDE SEQUENCE</scope>
    <source>
        <strain evidence="2">IBT 29677</strain>
    </source>
</reference>
<evidence type="ECO:0000256" key="1">
    <source>
        <dbReference type="SAM" id="MobiDB-lite"/>
    </source>
</evidence>